<comment type="caution">
    <text evidence="2">The sequence shown here is derived from an EMBL/GenBank/DDBJ whole genome shotgun (WGS) entry which is preliminary data.</text>
</comment>
<feature type="transmembrane region" description="Helical" evidence="1">
    <location>
        <begin position="94"/>
        <end position="112"/>
    </location>
</feature>
<dbReference type="InterPro" id="IPR018643">
    <property type="entry name" value="DUF2069_membrane"/>
</dbReference>
<keyword evidence="1" id="KW-1133">Transmembrane helix</keyword>
<proteinExistence type="predicted"/>
<dbReference type="Pfam" id="PF09842">
    <property type="entry name" value="DUF2069"/>
    <property type="match status" value="1"/>
</dbReference>
<feature type="transmembrane region" description="Helical" evidence="1">
    <location>
        <begin position="38"/>
        <end position="56"/>
    </location>
</feature>
<feature type="transmembrane region" description="Helical" evidence="1">
    <location>
        <begin position="63"/>
        <end position="82"/>
    </location>
</feature>
<organism evidence="2 3">
    <name type="scientific">Alcaligenes endophyticus</name>
    <dbReference type="NCBI Taxonomy" id="1929088"/>
    <lineage>
        <taxon>Bacteria</taxon>
        <taxon>Pseudomonadati</taxon>
        <taxon>Pseudomonadota</taxon>
        <taxon>Betaproteobacteria</taxon>
        <taxon>Burkholderiales</taxon>
        <taxon>Alcaligenaceae</taxon>
        <taxon>Alcaligenes</taxon>
    </lineage>
</organism>
<accession>A0ABT8EKH2</accession>
<dbReference type="EMBL" id="JAJHNU010000002">
    <property type="protein sequence ID" value="MDN4121682.1"/>
    <property type="molecule type" value="Genomic_DNA"/>
</dbReference>
<evidence type="ECO:0000313" key="3">
    <source>
        <dbReference type="Proteomes" id="UP001168613"/>
    </source>
</evidence>
<keyword evidence="1" id="KW-0472">Membrane</keyword>
<dbReference type="RefSeq" id="WP_266124349.1">
    <property type="nucleotide sequence ID" value="NZ_JAJHNU010000002.1"/>
</dbReference>
<reference evidence="2" key="1">
    <citation type="submission" date="2021-11" db="EMBL/GenBank/DDBJ databases">
        <title>Draft genome sequence of Alcaligenes endophyticus type strain CCUG 75668T.</title>
        <authorList>
            <person name="Salva-Serra F."/>
            <person name="Duran R.E."/>
            <person name="Seeger M."/>
            <person name="Moore E.R.B."/>
            <person name="Jaen-Luchoro D."/>
        </authorList>
    </citation>
    <scope>NUCLEOTIDE SEQUENCE</scope>
    <source>
        <strain evidence="2">CCUG 75668</strain>
    </source>
</reference>
<name>A0ABT8EKH2_9BURK</name>
<dbReference type="Proteomes" id="UP001168613">
    <property type="component" value="Unassembled WGS sequence"/>
</dbReference>
<sequence>MQARLNPVLHRLAAVAYVALIVVCVAWELYFAPLKPGGSWMALKVLPLFIPLRGVLKGNLYTLQWASMFILLYFAEGVVRAWSDPSAASLPWAWAEIVLCSVFYFCAIFYLWPSKKAAKARAKQQKQSA</sequence>
<keyword evidence="3" id="KW-1185">Reference proteome</keyword>
<evidence type="ECO:0000313" key="2">
    <source>
        <dbReference type="EMBL" id="MDN4121682.1"/>
    </source>
</evidence>
<evidence type="ECO:0000256" key="1">
    <source>
        <dbReference type="SAM" id="Phobius"/>
    </source>
</evidence>
<gene>
    <name evidence="2" type="ORF">LMS43_10305</name>
</gene>
<keyword evidence="1" id="KW-0812">Transmembrane</keyword>
<feature type="transmembrane region" description="Helical" evidence="1">
    <location>
        <begin position="12"/>
        <end position="32"/>
    </location>
</feature>
<protein>
    <submittedName>
        <fullName evidence="2">DUF2069 domain-containing protein</fullName>
    </submittedName>
</protein>